<reference evidence="2 3" key="1">
    <citation type="submission" date="2020-07" db="EMBL/GenBank/DDBJ databases">
        <authorList>
            <person name="Cui H."/>
        </authorList>
    </citation>
    <scope>NUCLEOTIDE SEQUENCE [LARGE SCALE GENOMIC DNA]</scope>
    <source>
        <strain evidence="2 3">YPL8</strain>
    </source>
</reference>
<keyword evidence="3" id="KW-1185">Reference proteome</keyword>
<evidence type="ECO:0000313" key="2">
    <source>
        <dbReference type="EMBL" id="QLG48194.1"/>
    </source>
</evidence>
<dbReference type="EMBL" id="CP058601">
    <property type="protein sequence ID" value="QLG48194.1"/>
    <property type="molecule type" value="Genomic_DNA"/>
</dbReference>
<name>A0A7D5GGC4_9EURY</name>
<dbReference type="RefSeq" id="WP_179259935.1">
    <property type="nucleotide sequence ID" value="NZ_CP058601.1"/>
</dbReference>
<sequence>MSRMAVSFAMGARQIRRTPVLLGLLVFLPAYLVGVFTYVAPDSTVAFELVGGETVRVSLAEVFPAFTTPMVASLLAGISGLFLIRSTADADARLVIAGHRPFEVILARLALLTGISTIATLAAVGVMRVAFAPERLGWFAAAVLLTALIYGTFGVTVGTLLVKLPGVYLVLFGSMIDLFLFQNPLATETPNAATLAPGYYPLRLAMDAGFSQQVDLEPLVWSLGVLTVFGALAVASFSRSVRV</sequence>
<gene>
    <name evidence="2" type="ORF">HYG82_04690</name>
</gene>
<feature type="transmembrane region" description="Helical" evidence="1">
    <location>
        <begin position="105"/>
        <end position="130"/>
    </location>
</feature>
<organism evidence="2 3">
    <name type="scientific">Natrinema halophilum</name>
    <dbReference type="NCBI Taxonomy" id="1699371"/>
    <lineage>
        <taxon>Archaea</taxon>
        <taxon>Methanobacteriati</taxon>
        <taxon>Methanobacteriota</taxon>
        <taxon>Stenosarchaea group</taxon>
        <taxon>Halobacteria</taxon>
        <taxon>Halobacteriales</taxon>
        <taxon>Natrialbaceae</taxon>
        <taxon>Natrinema</taxon>
    </lineage>
</organism>
<keyword evidence="1" id="KW-1133">Transmembrane helix</keyword>
<evidence type="ECO:0000256" key="1">
    <source>
        <dbReference type="SAM" id="Phobius"/>
    </source>
</evidence>
<protein>
    <submittedName>
        <fullName evidence="2">Uncharacterized protein</fullName>
    </submittedName>
</protein>
<dbReference type="AlphaFoldDB" id="A0A7D5GGC4"/>
<dbReference type="Proteomes" id="UP000509241">
    <property type="component" value="Chromosome"/>
</dbReference>
<keyword evidence="1" id="KW-0472">Membrane</keyword>
<evidence type="ECO:0000313" key="3">
    <source>
        <dbReference type="Proteomes" id="UP000509241"/>
    </source>
</evidence>
<feature type="transmembrane region" description="Helical" evidence="1">
    <location>
        <begin position="160"/>
        <end position="181"/>
    </location>
</feature>
<dbReference type="GeneID" id="56032563"/>
<proteinExistence type="predicted"/>
<feature type="transmembrane region" description="Helical" evidence="1">
    <location>
        <begin position="20"/>
        <end position="40"/>
    </location>
</feature>
<feature type="transmembrane region" description="Helical" evidence="1">
    <location>
        <begin position="136"/>
        <end position="153"/>
    </location>
</feature>
<feature type="transmembrane region" description="Helical" evidence="1">
    <location>
        <begin position="219"/>
        <end position="237"/>
    </location>
</feature>
<accession>A0A7D5GGC4</accession>
<dbReference type="KEGG" id="haly:HYG82_04690"/>
<dbReference type="OrthoDB" id="270858at2157"/>
<feature type="transmembrane region" description="Helical" evidence="1">
    <location>
        <begin position="62"/>
        <end position="84"/>
    </location>
</feature>
<keyword evidence="1" id="KW-0812">Transmembrane</keyword>